<feature type="domain" description="NADP-dependent oxidoreductase" evidence="4">
    <location>
        <begin position="37"/>
        <end position="335"/>
    </location>
</feature>
<keyword evidence="5" id="KW-0407">Ion channel</keyword>
<dbReference type="InterPro" id="IPR023210">
    <property type="entry name" value="NADP_OxRdtase_dom"/>
</dbReference>
<evidence type="ECO:0000313" key="5">
    <source>
        <dbReference type="EMBL" id="OCF38187.1"/>
    </source>
</evidence>
<dbReference type="PRINTS" id="PR01577">
    <property type="entry name" value="KCNABCHANNEL"/>
</dbReference>
<accession>A0A1B9H4J4</accession>
<reference evidence="6" key="2">
    <citation type="submission" date="2013-12" db="EMBL/GenBank/DDBJ databases">
        <title>Evolution of pathogenesis and genome organization in the Tremellales.</title>
        <authorList>
            <person name="Cuomo C."/>
            <person name="Litvintseva A."/>
            <person name="Heitman J."/>
            <person name="Chen Y."/>
            <person name="Sun S."/>
            <person name="Springer D."/>
            <person name="Dromer F."/>
            <person name="Young S."/>
            <person name="Zeng Q."/>
            <person name="Chapman S."/>
            <person name="Gujja S."/>
            <person name="Saif S."/>
            <person name="Birren B."/>
        </authorList>
    </citation>
    <scope>NUCLEOTIDE SEQUENCE [LARGE SCALE GENOMIC DNA]</scope>
    <source>
        <strain evidence="6">BCC8398</strain>
    </source>
</reference>
<comment type="similarity">
    <text evidence="1">Belongs to the shaker potassium channel beta subunit family.</text>
</comment>
<sequence>MSGQAFEPKNMLFRNLGATGLRVPVFSYGGWLTVGYEQKGDIVKELMQTAFDLGINMFDNAEAYASGESELQMGRVIKELGWDRSDIIVTTKVFFGTGRSERHNTRGLSRKHIIEGVNKSLERLGLDYVDIVFAHRPDVTTPIEETVRAFNYLIDQGKTFYWGTSEWSAMEIQQAIEIAKRLNLVGPAAEQPHYSMLHRERFEKEYEPLWRYENHGSTIWSPLDSGLLTGKYNDGIPEGSRYHSNLNGAMDDNVKHLTSPEGKAKVEKVKKLTAVAERLGGSMTSLALAWTLHHKGVSTCILGATKPEQLKENVKALDLYPKLTPEVLEEIEKILDNKPGLPTSFGRRGDDGTLM</sequence>
<dbReference type="STRING" id="1296120.A0A1B9H4J4"/>
<evidence type="ECO:0000256" key="3">
    <source>
        <dbReference type="ARBA" id="ARBA00023002"/>
    </source>
</evidence>
<proteinExistence type="inferred from homology"/>
<evidence type="ECO:0000256" key="1">
    <source>
        <dbReference type="ARBA" id="ARBA00006515"/>
    </source>
</evidence>
<keyword evidence="3" id="KW-0560">Oxidoreductase</keyword>
<dbReference type="Pfam" id="PF00248">
    <property type="entry name" value="Aldo_ket_red"/>
    <property type="match status" value="1"/>
</dbReference>
<keyword evidence="6" id="KW-1185">Reference proteome</keyword>
<gene>
    <name evidence="5" type="ORF">I316_00412</name>
</gene>
<organism evidence="5 6">
    <name type="scientific">Kwoniella heveanensis BCC8398</name>
    <dbReference type="NCBI Taxonomy" id="1296120"/>
    <lineage>
        <taxon>Eukaryota</taxon>
        <taxon>Fungi</taxon>
        <taxon>Dikarya</taxon>
        <taxon>Basidiomycota</taxon>
        <taxon>Agaricomycotina</taxon>
        <taxon>Tremellomycetes</taxon>
        <taxon>Tremellales</taxon>
        <taxon>Cryptococcaceae</taxon>
        <taxon>Kwoniella</taxon>
    </lineage>
</organism>
<keyword evidence="2" id="KW-0521">NADP</keyword>
<dbReference type="PANTHER" id="PTHR43150">
    <property type="entry name" value="HYPERKINETIC, ISOFORM M"/>
    <property type="match status" value="1"/>
</dbReference>
<reference evidence="5 6" key="1">
    <citation type="submission" date="2013-07" db="EMBL/GenBank/DDBJ databases">
        <title>The Genome Sequence of Cryptococcus heveanensis BCC8398.</title>
        <authorList>
            <consortium name="The Broad Institute Genome Sequencing Platform"/>
            <person name="Cuomo C."/>
            <person name="Litvintseva A."/>
            <person name="Chen Y."/>
            <person name="Heitman J."/>
            <person name="Sun S."/>
            <person name="Springer D."/>
            <person name="Dromer F."/>
            <person name="Young S.K."/>
            <person name="Zeng Q."/>
            <person name="Gargeya S."/>
            <person name="Fitzgerald M."/>
            <person name="Abouelleil A."/>
            <person name="Alvarado L."/>
            <person name="Berlin A.M."/>
            <person name="Chapman S.B."/>
            <person name="Dewar J."/>
            <person name="Goldberg J."/>
            <person name="Griggs A."/>
            <person name="Gujja S."/>
            <person name="Hansen M."/>
            <person name="Howarth C."/>
            <person name="Imamovic A."/>
            <person name="Larimer J."/>
            <person name="McCowan C."/>
            <person name="Murphy C."/>
            <person name="Pearson M."/>
            <person name="Priest M."/>
            <person name="Roberts A."/>
            <person name="Saif S."/>
            <person name="Shea T."/>
            <person name="Sykes S."/>
            <person name="Wortman J."/>
            <person name="Nusbaum C."/>
            <person name="Birren B."/>
        </authorList>
    </citation>
    <scope>NUCLEOTIDE SEQUENCE [LARGE SCALE GENOMIC DNA]</scope>
    <source>
        <strain evidence="5 6">BCC8398</strain>
    </source>
</reference>
<name>A0A1B9H4J4_9TREE</name>
<dbReference type="Gene3D" id="3.20.20.100">
    <property type="entry name" value="NADP-dependent oxidoreductase domain"/>
    <property type="match status" value="1"/>
</dbReference>
<dbReference type="PANTHER" id="PTHR43150:SF2">
    <property type="entry name" value="HYPERKINETIC, ISOFORM M"/>
    <property type="match status" value="1"/>
</dbReference>
<keyword evidence="5" id="KW-0813">Transport</keyword>
<dbReference type="EMBL" id="KI669492">
    <property type="protein sequence ID" value="OCF38187.1"/>
    <property type="molecule type" value="Genomic_DNA"/>
</dbReference>
<protein>
    <submittedName>
        <fullName evidence="5">Voltage-gated potassium channel beta-2 subunit</fullName>
    </submittedName>
</protein>
<evidence type="ECO:0000313" key="6">
    <source>
        <dbReference type="Proteomes" id="UP000092666"/>
    </source>
</evidence>
<dbReference type="SUPFAM" id="SSF51430">
    <property type="entry name" value="NAD(P)-linked oxidoreductase"/>
    <property type="match status" value="1"/>
</dbReference>
<dbReference type="InterPro" id="IPR036812">
    <property type="entry name" value="NAD(P)_OxRdtase_dom_sf"/>
</dbReference>
<keyword evidence="5" id="KW-0406">Ion transport</keyword>
<dbReference type="Proteomes" id="UP000092666">
    <property type="component" value="Unassembled WGS sequence"/>
</dbReference>
<dbReference type="OrthoDB" id="1720422at2759"/>
<evidence type="ECO:0000256" key="2">
    <source>
        <dbReference type="ARBA" id="ARBA00022857"/>
    </source>
</evidence>
<evidence type="ECO:0000259" key="4">
    <source>
        <dbReference type="Pfam" id="PF00248"/>
    </source>
</evidence>
<dbReference type="GO" id="GO:0034220">
    <property type="term" value="P:monoatomic ion transmembrane transport"/>
    <property type="evidence" value="ECO:0007669"/>
    <property type="project" value="UniProtKB-KW"/>
</dbReference>
<dbReference type="GO" id="GO:0016491">
    <property type="term" value="F:oxidoreductase activity"/>
    <property type="evidence" value="ECO:0007669"/>
    <property type="project" value="UniProtKB-KW"/>
</dbReference>
<dbReference type="AlphaFoldDB" id="A0A1B9H4J4"/>
<dbReference type="InterPro" id="IPR005399">
    <property type="entry name" value="K_chnl_volt-dep_bsu_KCNAB-rel"/>
</dbReference>